<feature type="domain" description="GST C-terminal" evidence="2">
    <location>
        <begin position="248"/>
        <end position="376"/>
    </location>
</feature>
<dbReference type="InterPro" id="IPR050983">
    <property type="entry name" value="GST_Omega/HSP26"/>
</dbReference>
<dbReference type="SFLD" id="SFLDS00019">
    <property type="entry name" value="Glutathione_Transferase_(cytos"/>
    <property type="match status" value="1"/>
</dbReference>
<dbReference type="PROSITE" id="PS50405">
    <property type="entry name" value="GST_CTER"/>
    <property type="match status" value="1"/>
</dbReference>
<evidence type="ECO:0008006" key="5">
    <source>
        <dbReference type="Google" id="ProtNLM"/>
    </source>
</evidence>
<dbReference type="GO" id="GO:0005737">
    <property type="term" value="C:cytoplasm"/>
    <property type="evidence" value="ECO:0007669"/>
    <property type="project" value="TreeGrafter"/>
</dbReference>
<dbReference type="SFLD" id="SFLDG00358">
    <property type="entry name" value="Main_(cytGST)"/>
    <property type="match status" value="1"/>
</dbReference>
<name>A0AAV8UP58_9RHOD</name>
<dbReference type="InterPro" id="IPR036282">
    <property type="entry name" value="Glutathione-S-Trfase_C_sf"/>
</dbReference>
<evidence type="ECO:0000259" key="2">
    <source>
        <dbReference type="PROSITE" id="PS50405"/>
    </source>
</evidence>
<organism evidence="3 4">
    <name type="scientific">Rhodosorus marinus</name>
    <dbReference type="NCBI Taxonomy" id="101924"/>
    <lineage>
        <taxon>Eukaryota</taxon>
        <taxon>Rhodophyta</taxon>
        <taxon>Stylonematophyceae</taxon>
        <taxon>Stylonematales</taxon>
        <taxon>Stylonemataceae</taxon>
        <taxon>Rhodosorus</taxon>
    </lineage>
</organism>
<dbReference type="Pfam" id="PF16865">
    <property type="entry name" value="GST_C_5"/>
    <property type="match status" value="1"/>
</dbReference>
<evidence type="ECO:0000313" key="3">
    <source>
        <dbReference type="EMBL" id="KAJ8903092.1"/>
    </source>
</evidence>
<accession>A0AAV8UP58</accession>
<dbReference type="InterPro" id="IPR036249">
    <property type="entry name" value="Thioredoxin-like_sf"/>
</dbReference>
<dbReference type="InterPro" id="IPR040079">
    <property type="entry name" value="Glutathione_S-Trfase"/>
</dbReference>
<dbReference type="SUPFAM" id="SSF47616">
    <property type="entry name" value="GST C-terminal domain-like"/>
    <property type="match status" value="1"/>
</dbReference>
<keyword evidence="4" id="KW-1185">Reference proteome</keyword>
<dbReference type="Pfam" id="PF13409">
    <property type="entry name" value="GST_N_2"/>
    <property type="match status" value="1"/>
</dbReference>
<dbReference type="PANTHER" id="PTHR43968">
    <property type="match status" value="1"/>
</dbReference>
<comment type="caution">
    <text evidence="3">The sequence shown here is derived from an EMBL/GenBank/DDBJ whole genome shotgun (WGS) entry which is preliminary data.</text>
</comment>
<reference evidence="3 4" key="1">
    <citation type="journal article" date="2023" name="Nat. Commun.">
        <title>Origin of minicircular mitochondrial genomes in red algae.</title>
        <authorList>
            <person name="Lee Y."/>
            <person name="Cho C.H."/>
            <person name="Lee Y.M."/>
            <person name="Park S.I."/>
            <person name="Yang J.H."/>
            <person name="West J.A."/>
            <person name="Bhattacharya D."/>
            <person name="Yoon H.S."/>
        </authorList>
    </citation>
    <scope>NUCLEOTIDE SEQUENCE [LARGE SCALE GENOMIC DNA]</scope>
    <source>
        <strain evidence="3 4">CCMP1338</strain>
        <tissue evidence="3">Whole cell</tissue>
    </source>
</reference>
<evidence type="ECO:0000259" key="1">
    <source>
        <dbReference type="PROSITE" id="PS50404"/>
    </source>
</evidence>
<dbReference type="SUPFAM" id="SSF52833">
    <property type="entry name" value="Thioredoxin-like"/>
    <property type="match status" value="1"/>
</dbReference>
<dbReference type="PANTHER" id="PTHR43968:SF14">
    <property type="entry name" value="GLUTATHIONE S-TRANSFERASE"/>
    <property type="match status" value="1"/>
</dbReference>
<dbReference type="CDD" id="cd00570">
    <property type="entry name" value="GST_N_family"/>
    <property type="match status" value="1"/>
</dbReference>
<feature type="domain" description="GST N-terminal" evidence="1">
    <location>
        <begin position="162"/>
        <end position="242"/>
    </location>
</feature>
<dbReference type="Proteomes" id="UP001157974">
    <property type="component" value="Unassembled WGS sequence"/>
</dbReference>
<evidence type="ECO:0000313" key="4">
    <source>
        <dbReference type="Proteomes" id="UP001157974"/>
    </source>
</evidence>
<dbReference type="Gene3D" id="1.20.1050.10">
    <property type="match status" value="1"/>
</dbReference>
<dbReference type="AlphaFoldDB" id="A0AAV8UP58"/>
<protein>
    <recommendedName>
        <fullName evidence="5">GST N-terminal domain-containing protein</fullName>
    </recommendedName>
</protein>
<proteinExistence type="predicted"/>
<gene>
    <name evidence="3" type="ORF">NDN08_006407</name>
</gene>
<dbReference type="Gene3D" id="3.40.30.10">
    <property type="entry name" value="Glutaredoxin"/>
    <property type="match status" value="1"/>
</dbReference>
<dbReference type="PROSITE" id="PS50404">
    <property type="entry name" value="GST_NTER"/>
    <property type="match status" value="1"/>
</dbReference>
<dbReference type="InterPro" id="IPR041695">
    <property type="entry name" value="GST_C_5"/>
</dbReference>
<dbReference type="InterPro" id="IPR004045">
    <property type="entry name" value="Glutathione_S-Trfase_N"/>
</dbReference>
<sequence length="511" mass="57867">MLFKIVDVEPRDDMGGQPFKEGSTVVVGFSTFRRYLALNRKVYKDLRSIIEGLRGLGNMGLGFTVASPCGLRGTGGLPGCSKYDRALLRAPKPRAASIVFMTQSSGPTKAAPAAPSWQDLALKIPNDFLNPDYVNGEAKVTPPWDRDCVRLFGQSEEDIQFVFYRDTSYWCPYCQRVQIYLEEKKVPYRFKKVNLKCYGRQPGWYLKINGSGSLPLLEIGRRYKLESLQIMLKLEKEFPDTNPLLPKDGEGKRTVERHLGIEKKLTQRWLRCLRAPDTQQEKVTAELYSTLEEVEALLEEFEGPYFMGESATVTDFMYAPFIERQCASLLYWRGIDLFADGAHPNLKKFMEAMRRRHSYSALMSDTYSLVRNLPPQIGPCKKAVGAESIREQIENGPLMAKLSSDDSTLGARYSAAAQFINHHEVVVRDALRGLGERENQELHDQIDLAFRFAIRTLIDGSGEVDLRDVVSKKVVDAAKYERKRVCIPRDLSPEAAVQFQGAMNWLIGCIE</sequence>
<dbReference type="InterPro" id="IPR010987">
    <property type="entry name" value="Glutathione-S-Trfase_C-like"/>
</dbReference>
<dbReference type="EMBL" id="JAMWBK010000008">
    <property type="protein sequence ID" value="KAJ8903092.1"/>
    <property type="molecule type" value="Genomic_DNA"/>
</dbReference>